<dbReference type="Proteomes" id="UP000294225">
    <property type="component" value="Unassembled WGS sequence"/>
</dbReference>
<dbReference type="SUPFAM" id="SSF54637">
    <property type="entry name" value="Thioesterase/thiol ester dehydrase-isomerase"/>
    <property type="match status" value="1"/>
</dbReference>
<reference evidence="3 4" key="1">
    <citation type="submission" date="2019-02" db="EMBL/GenBank/DDBJ databases">
        <title>Kribbella capetownensis sp. nov. and Kribbella speibonae sp. nov., isolated from soil.</title>
        <authorList>
            <person name="Curtis S.M."/>
            <person name="Norton I."/>
            <person name="Everest G.J."/>
            <person name="Meyers P.R."/>
        </authorList>
    </citation>
    <scope>NUCLEOTIDE SEQUENCE [LARGE SCALE GENOMIC DNA]</scope>
    <source>
        <strain evidence="3 4">YM55</strain>
    </source>
</reference>
<dbReference type="Pfam" id="PF03061">
    <property type="entry name" value="4HBT"/>
    <property type="match status" value="1"/>
</dbReference>
<dbReference type="PANTHER" id="PTHR42856">
    <property type="entry name" value="ACYL-COENZYME A THIOESTERASE PAAI"/>
    <property type="match status" value="1"/>
</dbReference>
<accession>A0A4R0JG40</accession>
<keyword evidence="1" id="KW-0378">Hydrolase</keyword>
<feature type="domain" description="Thioesterase" evidence="2">
    <location>
        <begin position="62"/>
        <end position="133"/>
    </location>
</feature>
<protein>
    <submittedName>
        <fullName evidence="3">PaaI family thioesterase</fullName>
    </submittedName>
</protein>
<evidence type="ECO:0000259" key="2">
    <source>
        <dbReference type="Pfam" id="PF03061"/>
    </source>
</evidence>
<dbReference type="InterPro" id="IPR003736">
    <property type="entry name" value="PAAI_dom"/>
</dbReference>
<dbReference type="NCBIfam" id="TIGR00369">
    <property type="entry name" value="unchar_dom_1"/>
    <property type="match status" value="1"/>
</dbReference>
<dbReference type="Gene3D" id="3.10.129.10">
    <property type="entry name" value="Hotdog Thioesterase"/>
    <property type="match status" value="1"/>
</dbReference>
<dbReference type="PANTHER" id="PTHR42856:SF1">
    <property type="entry name" value="ACYL-COENZYME A THIOESTERASE PAAI"/>
    <property type="match status" value="1"/>
</dbReference>
<dbReference type="AlphaFoldDB" id="A0A4R0JG40"/>
<dbReference type="CDD" id="cd03443">
    <property type="entry name" value="PaaI_thioesterase"/>
    <property type="match status" value="1"/>
</dbReference>
<evidence type="ECO:0000256" key="1">
    <source>
        <dbReference type="ARBA" id="ARBA00022801"/>
    </source>
</evidence>
<dbReference type="GO" id="GO:0016289">
    <property type="term" value="F:acyl-CoA hydrolase activity"/>
    <property type="evidence" value="ECO:0007669"/>
    <property type="project" value="TreeGrafter"/>
</dbReference>
<dbReference type="InterPro" id="IPR029069">
    <property type="entry name" value="HotDog_dom_sf"/>
</dbReference>
<sequence length="150" mass="15658">MSPHAPASTRYRAQVADLTLEMAQKLLAAQPFSVLVGARVVEFGGGGATLEIDIRPDLQQQNGFLHGGVLSYAADNALTFAGGTALGPEVLTGGFTISYLRPARGMVLRAEAKVAYSSRRQATCTCELTTLDDAGTSTLCAIAQGTIIAR</sequence>
<evidence type="ECO:0000313" key="4">
    <source>
        <dbReference type="Proteomes" id="UP000294225"/>
    </source>
</evidence>
<proteinExistence type="predicted"/>
<dbReference type="InterPro" id="IPR006683">
    <property type="entry name" value="Thioestr_dom"/>
</dbReference>
<dbReference type="InterPro" id="IPR052723">
    <property type="entry name" value="Acyl-CoA_thioesterase_PaaI"/>
</dbReference>
<comment type="caution">
    <text evidence="3">The sequence shown here is derived from an EMBL/GenBank/DDBJ whole genome shotgun (WGS) entry which is preliminary data.</text>
</comment>
<name>A0A4R0JG40_9ACTN</name>
<dbReference type="EMBL" id="SJKC01000001">
    <property type="protein sequence ID" value="TCC40695.1"/>
    <property type="molecule type" value="Genomic_DNA"/>
</dbReference>
<evidence type="ECO:0000313" key="3">
    <source>
        <dbReference type="EMBL" id="TCC40695.1"/>
    </source>
</evidence>
<organism evidence="3 4">
    <name type="scientific">Kribbella speibonae</name>
    <dbReference type="NCBI Taxonomy" id="1572660"/>
    <lineage>
        <taxon>Bacteria</taxon>
        <taxon>Bacillati</taxon>
        <taxon>Actinomycetota</taxon>
        <taxon>Actinomycetes</taxon>
        <taxon>Propionibacteriales</taxon>
        <taxon>Kribbellaceae</taxon>
        <taxon>Kribbella</taxon>
    </lineage>
</organism>
<gene>
    <name evidence="3" type="ORF">E0H92_03095</name>
</gene>